<keyword evidence="9" id="KW-0511">Multifunctional enzyme</keyword>
<proteinExistence type="inferred from homology"/>
<evidence type="ECO:0000256" key="5">
    <source>
        <dbReference type="ARBA" id="ARBA00023002"/>
    </source>
</evidence>
<keyword evidence="5" id="KW-0560">Oxidoreductase</keyword>
<comment type="pathway">
    <text evidence="1">Lipid metabolism; fatty acid beta-oxidation.</text>
</comment>
<reference evidence="13 14" key="1">
    <citation type="submission" date="2018-06" db="EMBL/GenBank/DDBJ databases">
        <title>Genomic Encyclopedia of Type Strains, Phase IV (KMG-IV): sequencing the most valuable type-strain genomes for metagenomic binning, comparative biology and taxonomic classification.</title>
        <authorList>
            <person name="Goeker M."/>
        </authorList>
    </citation>
    <scope>NUCLEOTIDE SEQUENCE [LARGE SCALE GENOMIC DNA]</scope>
    <source>
        <strain evidence="13 14">DSM 25532</strain>
    </source>
</reference>
<feature type="domain" description="3-hydroxyacyl-CoA dehydrogenase NAD binding" evidence="12">
    <location>
        <begin position="340"/>
        <end position="517"/>
    </location>
</feature>
<comment type="similarity">
    <text evidence="2">In the central section; belongs to the 3-hydroxyacyl-CoA dehydrogenase family.</text>
</comment>
<name>A0A366HFI0_9BACT</name>
<evidence type="ECO:0000313" key="13">
    <source>
        <dbReference type="EMBL" id="RBP40464.1"/>
    </source>
</evidence>
<keyword evidence="4" id="KW-0442">Lipid degradation</keyword>
<dbReference type="InterPro" id="IPR050136">
    <property type="entry name" value="FA_oxidation_alpha_subunit"/>
</dbReference>
<accession>A0A366HFI0</accession>
<dbReference type="SUPFAM" id="SSF48179">
    <property type="entry name" value="6-phosphogluconate dehydrogenase C-terminal domain-like"/>
    <property type="match status" value="2"/>
</dbReference>
<keyword evidence="6" id="KW-0520">NAD</keyword>
<sequence length="699" mass="77034">MDLFVLDPTQDPVEDTILRPQPAHAHRVHRTQCFHHEVDADGICWLTFDTPDSAANVWNLDTLDEFDCHIEELHRDTDIRALVIRSAKDRVYVAGADLKAVQTLPQDELNELLSLGQDVFTHLESLRIPKIALIHGACVGGGFEMTLACDWRIASDSDATRIGLPETQLGLVPAWGGCTRLSRLIGLPKAMDLIVRGKLLKSKHARRLGLVHEVVPVENMEALARRFAFKPTGAKKHHFHFTQVWPVPQYLRLRAKAMIHGKFPWTRKHAAAPVKAVEVITRGAAKSFEHSLALEQQAIRELTATDMTRRFIGAFLRKEAASKKLPKACIGANPRPVMNTAVIGSGVMGSGIAYTIAGKGTRVLMTDTKPEFLARGMGNIQKLVYTGLKSHALTRKQARETMDRIGTTAENVPLHRMDVIIEAVVEDMAVKKSLFKELASRCHEKTVLATNTSALSVTEMAADVPNPERVIGLHFFNPAHLMPLVEVIVTKHNTPEVIATVVKFVQSLGKTPILVQDRPGFVVNRILMPYLLGAVQLAETMRDPWALDDAMTEFGMPMGPLRLLDEIGFDVALHVEKTMRDAFGDRIPRSTLLTSMVHAGMLGRKNGRGFYRAFGSKAGDQPNPEVMKLLRPRALSAFANTDAMAEHLNGLMQKEAALVLEEGVASSAGDIELAMMLGSGYPPFQSLFPSQSNPSPQIT</sequence>
<feature type="domain" description="3-hydroxyacyl-CoA dehydrogenase C-terminal" evidence="11">
    <location>
        <begin position="520"/>
        <end position="612"/>
    </location>
</feature>
<dbReference type="Gene3D" id="3.90.226.10">
    <property type="entry name" value="2-enoyl-CoA Hydratase, Chain A, domain 1"/>
    <property type="match status" value="1"/>
</dbReference>
<dbReference type="OrthoDB" id="9771883at2"/>
<dbReference type="InterPro" id="IPR006108">
    <property type="entry name" value="3HC_DH_C"/>
</dbReference>
<evidence type="ECO:0000259" key="11">
    <source>
        <dbReference type="Pfam" id="PF00725"/>
    </source>
</evidence>
<dbReference type="CDD" id="cd06558">
    <property type="entry name" value="crotonase-like"/>
    <property type="match status" value="1"/>
</dbReference>
<dbReference type="FunFam" id="3.40.50.720:FF:000009">
    <property type="entry name" value="Fatty oxidation complex, alpha subunit"/>
    <property type="match status" value="1"/>
</dbReference>
<dbReference type="RefSeq" id="WP_113960332.1">
    <property type="nucleotide sequence ID" value="NZ_QNRR01000008.1"/>
</dbReference>
<keyword evidence="8" id="KW-0456">Lyase</keyword>
<dbReference type="Pfam" id="PF02737">
    <property type="entry name" value="3HCDH_N"/>
    <property type="match status" value="1"/>
</dbReference>
<dbReference type="InterPro" id="IPR008927">
    <property type="entry name" value="6-PGluconate_DH-like_C_sf"/>
</dbReference>
<keyword evidence="7" id="KW-0443">Lipid metabolism</keyword>
<comment type="caution">
    <text evidence="13">The sequence shown here is derived from an EMBL/GenBank/DDBJ whole genome shotgun (WGS) entry which is preliminary data.</text>
</comment>
<dbReference type="GO" id="GO:0006635">
    <property type="term" value="P:fatty acid beta-oxidation"/>
    <property type="evidence" value="ECO:0007669"/>
    <property type="project" value="UniProtKB-UniPathway"/>
</dbReference>
<dbReference type="Proteomes" id="UP000253426">
    <property type="component" value="Unassembled WGS sequence"/>
</dbReference>
<dbReference type="GO" id="GO:0016509">
    <property type="term" value="F:long-chain (3S)-3-hydroxyacyl-CoA dehydrogenase (NAD+) activity"/>
    <property type="evidence" value="ECO:0007669"/>
    <property type="project" value="TreeGrafter"/>
</dbReference>
<gene>
    <name evidence="13" type="ORF">DES53_108171</name>
</gene>
<dbReference type="InterPro" id="IPR006176">
    <property type="entry name" value="3-OHacyl-CoA_DH_NAD-bd"/>
</dbReference>
<keyword evidence="14" id="KW-1185">Reference proteome</keyword>
<dbReference type="Pfam" id="PF00378">
    <property type="entry name" value="ECH_1"/>
    <property type="match status" value="1"/>
</dbReference>
<evidence type="ECO:0000313" key="14">
    <source>
        <dbReference type="Proteomes" id="UP000253426"/>
    </source>
</evidence>
<dbReference type="GO" id="GO:0070403">
    <property type="term" value="F:NAD+ binding"/>
    <property type="evidence" value="ECO:0007669"/>
    <property type="project" value="InterPro"/>
</dbReference>
<evidence type="ECO:0000256" key="7">
    <source>
        <dbReference type="ARBA" id="ARBA00023098"/>
    </source>
</evidence>
<dbReference type="PANTHER" id="PTHR43612:SF3">
    <property type="entry name" value="TRIFUNCTIONAL ENZYME SUBUNIT ALPHA, MITOCHONDRIAL"/>
    <property type="match status" value="1"/>
</dbReference>
<evidence type="ECO:0000256" key="8">
    <source>
        <dbReference type="ARBA" id="ARBA00023239"/>
    </source>
</evidence>
<dbReference type="Gene3D" id="3.40.50.720">
    <property type="entry name" value="NAD(P)-binding Rossmann-like Domain"/>
    <property type="match status" value="1"/>
</dbReference>
<dbReference type="UniPathway" id="UPA00659"/>
<evidence type="ECO:0000256" key="2">
    <source>
        <dbReference type="ARBA" id="ARBA00007005"/>
    </source>
</evidence>
<evidence type="ECO:0000259" key="12">
    <source>
        <dbReference type="Pfam" id="PF02737"/>
    </source>
</evidence>
<evidence type="ECO:0000256" key="1">
    <source>
        <dbReference type="ARBA" id="ARBA00005005"/>
    </source>
</evidence>
<protein>
    <submittedName>
        <fullName evidence="13">Short chain enoyl-CoA hydratase /3-hydroxyacyl-CoA dehydrogenase</fullName>
    </submittedName>
</protein>
<dbReference type="SUPFAM" id="SSF51735">
    <property type="entry name" value="NAD(P)-binding Rossmann-fold domains"/>
    <property type="match status" value="1"/>
</dbReference>
<dbReference type="AlphaFoldDB" id="A0A366HFI0"/>
<dbReference type="InterPro" id="IPR001753">
    <property type="entry name" value="Enoyl-CoA_hydra/iso"/>
</dbReference>
<comment type="catalytic activity">
    <reaction evidence="10">
        <text>a (3S)-3-hydroxyacyl-CoA + NAD(+) = a 3-oxoacyl-CoA + NADH + H(+)</text>
        <dbReference type="Rhea" id="RHEA:22432"/>
        <dbReference type="ChEBI" id="CHEBI:15378"/>
        <dbReference type="ChEBI" id="CHEBI:57318"/>
        <dbReference type="ChEBI" id="CHEBI:57540"/>
        <dbReference type="ChEBI" id="CHEBI:57945"/>
        <dbReference type="ChEBI" id="CHEBI:90726"/>
        <dbReference type="EC" id="1.1.1.35"/>
    </reaction>
</comment>
<evidence type="ECO:0000256" key="4">
    <source>
        <dbReference type="ARBA" id="ARBA00022963"/>
    </source>
</evidence>
<evidence type="ECO:0000256" key="10">
    <source>
        <dbReference type="ARBA" id="ARBA00049556"/>
    </source>
</evidence>
<keyword evidence="3" id="KW-0276">Fatty acid metabolism</keyword>
<evidence type="ECO:0000256" key="9">
    <source>
        <dbReference type="ARBA" id="ARBA00023268"/>
    </source>
</evidence>
<dbReference type="EMBL" id="QNRR01000008">
    <property type="protein sequence ID" value="RBP40464.1"/>
    <property type="molecule type" value="Genomic_DNA"/>
</dbReference>
<dbReference type="Pfam" id="PF00725">
    <property type="entry name" value="3HCDH"/>
    <property type="match status" value="1"/>
</dbReference>
<evidence type="ECO:0000256" key="3">
    <source>
        <dbReference type="ARBA" id="ARBA00022832"/>
    </source>
</evidence>
<organism evidence="13 14">
    <name type="scientific">Roseimicrobium gellanilyticum</name>
    <dbReference type="NCBI Taxonomy" id="748857"/>
    <lineage>
        <taxon>Bacteria</taxon>
        <taxon>Pseudomonadati</taxon>
        <taxon>Verrucomicrobiota</taxon>
        <taxon>Verrucomicrobiia</taxon>
        <taxon>Verrucomicrobiales</taxon>
        <taxon>Verrucomicrobiaceae</taxon>
        <taxon>Roseimicrobium</taxon>
    </lineage>
</organism>
<dbReference type="GO" id="GO:0004300">
    <property type="term" value="F:enoyl-CoA hydratase activity"/>
    <property type="evidence" value="ECO:0007669"/>
    <property type="project" value="TreeGrafter"/>
</dbReference>
<dbReference type="Gene3D" id="1.10.1040.50">
    <property type="match status" value="1"/>
</dbReference>
<dbReference type="InterPro" id="IPR036291">
    <property type="entry name" value="NAD(P)-bd_dom_sf"/>
</dbReference>
<dbReference type="SUPFAM" id="SSF52096">
    <property type="entry name" value="ClpP/crotonase"/>
    <property type="match status" value="1"/>
</dbReference>
<dbReference type="PANTHER" id="PTHR43612">
    <property type="entry name" value="TRIFUNCTIONAL ENZYME SUBUNIT ALPHA"/>
    <property type="match status" value="1"/>
</dbReference>
<dbReference type="InterPro" id="IPR029045">
    <property type="entry name" value="ClpP/crotonase-like_dom_sf"/>
</dbReference>
<evidence type="ECO:0000256" key="6">
    <source>
        <dbReference type="ARBA" id="ARBA00023027"/>
    </source>
</evidence>